<dbReference type="SMART" id="SM00490">
    <property type="entry name" value="HELICc"/>
    <property type="match status" value="1"/>
</dbReference>
<dbReference type="InterPro" id="IPR014001">
    <property type="entry name" value="Helicase_ATP-bd"/>
</dbReference>
<dbReference type="GO" id="GO:0000724">
    <property type="term" value="P:double-strand break repair via homologous recombination"/>
    <property type="evidence" value="ECO:0007669"/>
    <property type="project" value="TreeGrafter"/>
</dbReference>
<dbReference type="SMART" id="SM00487">
    <property type="entry name" value="DEXDc"/>
    <property type="match status" value="1"/>
</dbReference>
<dbReference type="InterPro" id="IPR027417">
    <property type="entry name" value="P-loop_NTPase"/>
</dbReference>
<dbReference type="CDD" id="cd18793">
    <property type="entry name" value="SF2_C_SNF"/>
    <property type="match status" value="1"/>
</dbReference>
<dbReference type="InterPro" id="IPR038718">
    <property type="entry name" value="SNF2-like_sf"/>
</dbReference>
<feature type="compositionally biased region" description="Polar residues" evidence="10">
    <location>
        <begin position="92"/>
        <end position="102"/>
    </location>
</feature>
<evidence type="ECO:0000256" key="8">
    <source>
        <dbReference type="ARBA" id="ARBA00024776"/>
    </source>
</evidence>
<comment type="subunit">
    <text evidence="1">Interacts (via N-terminus) with spn-A/Rad51.</text>
</comment>
<dbReference type="GO" id="GO:0005524">
    <property type="term" value="F:ATP binding"/>
    <property type="evidence" value="ECO:0007669"/>
    <property type="project" value="InterPro"/>
</dbReference>
<evidence type="ECO:0000313" key="13">
    <source>
        <dbReference type="EMBL" id="OXU18693.1"/>
    </source>
</evidence>
<proteinExistence type="predicted"/>
<dbReference type="OrthoDB" id="413460at2759"/>
<dbReference type="GO" id="GO:0005634">
    <property type="term" value="C:nucleus"/>
    <property type="evidence" value="ECO:0007669"/>
    <property type="project" value="TreeGrafter"/>
</dbReference>
<dbReference type="PANTHER" id="PTHR45629:SF7">
    <property type="entry name" value="DNA EXCISION REPAIR PROTEIN ERCC-6-RELATED"/>
    <property type="match status" value="1"/>
</dbReference>
<evidence type="ECO:0000256" key="5">
    <source>
        <dbReference type="ARBA" id="ARBA00022801"/>
    </source>
</evidence>
<evidence type="ECO:0000259" key="12">
    <source>
        <dbReference type="PROSITE" id="PS51194"/>
    </source>
</evidence>
<evidence type="ECO:0000256" key="4">
    <source>
        <dbReference type="ARBA" id="ARBA00022776"/>
    </source>
</evidence>
<protein>
    <recommendedName>
        <fullName evidence="2">DNA repair and recombination protein RAD54-like</fullName>
    </recommendedName>
    <alternativeName>
        <fullName evidence="9">Protein okra</fullName>
    </alternativeName>
</protein>
<evidence type="ECO:0000256" key="2">
    <source>
        <dbReference type="ARBA" id="ARBA00015341"/>
    </source>
</evidence>
<keyword evidence="14" id="KW-1185">Reference proteome</keyword>
<gene>
    <name evidence="13" type="ORF">TSAR_006871</name>
</gene>
<feature type="region of interest" description="Disordered" evidence="10">
    <location>
        <begin position="1"/>
        <end position="32"/>
    </location>
</feature>
<evidence type="ECO:0000256" key="10">
    <source>
        <dbReference type="SAM" id="MobiDB-lite"/>
    </source>
</evidence>
<feature type="compositionally biased region" description="Low complexity" evidence="10">
    <location>
        <begin position="142"/>
        <end position="151"/>
    </location>
</feature>
<accession>A0A232EK12</accession>
<evidence type="ECO:0000256" key="9">
    <source>
        <dbReference type="ARBA" id="ARBA00029956"/>
    </source>
</evidence>
<feature type="compositionally biased region" description="Basic and acidic residues" evidence="10">
    <location>
        <begin position="240"/>
        <end position="254"/>
    </location>
</feature>
<name>A0A232EK12_9HYME</name>
<dbReference type="InterPro" id="IPR049730">
    <property type="entry name" value="SNF2/RAD54-like_C"/>
</dbReference>
<feature type="region of interest" description="Disordered" evidence="10">
    <location>
        <begin position="79"/>
        <end position="102"/>
    </location>
</feature>
<dbReference type="Gene3D" id="1.20.120.850">
    <property type="entry name" value="SWI2/SNF2 ATPases, N-terminal domain"/>
    <property type="match status" value="1"/>
</dbReference>
<dbReference type="FunFam" id="3.40.50.10810:FF:000020">
    <property type="entry name" value="DNA repair and recombination protein RAD54B"/>
    <property type="match status" value="1"/>
</dbReference>
<comment type="function">
    <text evidence="8">Involved in mitotic DNA repair and meiotic recombination. Functions in the recombinational DNA repair pathway. Essential for interhomolog gene conversion (GC), but may have a less important role in intersister GC than spn-A/Rad51. In the presence of DNA, spn-A/Rad51 enhances the ATPase activity of okr/Rad54.</text>
</comment>
<feature type="compositionally biased region" description="Polar residues" evidence="10">
    <location>
        <begin position="18"/>
        <end position="31"/>
    </location>
</feature>
<evidence type="ECO:0000313" key="14">
    <source>
        <dbReference type="Proteomes" id="UP000215335"/>
    </source>
</evidence>
<sequence length="900" mass="101646">MNRNSRLGGIKFRELDYSKSSPSEKQTNKTPLRSKADVLKLFANASDVPEKENSLDNICTVEKNDSDDVTVQNVNFEDPFEDESKTERANVEANNEATSSIVKQETKPKIDILIREKPKIQSNVVGTSMARKENTDLKRQQKCSQPSQSSPVADRKKVYNVMVGKISTRKHKQWESDGILEVSGKSAVLKDIDGKFMGRTTVKPETIEEGFRLCIGGKEIEIVELASQEDIDARQSSNEGNRKTESVEPPEKKAKLSKGFVPVKSGSLHFNYEPLIMPHPPLDVEWCEGNDDKKIHEVSVDGCLASVLRPHQREGIVFLYKCIMGMNSAHHKGAILADEMGLGKTLQCISLIWTLLKKGPSGKPVLKRVLIVSPSSLCGNWNKEFKRWLGIMKIAPYVVEGKQKVKDFTKTPRACVMIIGYEMFVRNIDDINNLNFDLLICDEGHRLKNSEVKTLKFLSQLRCKRRILVTGTPVQNDLTEFYTLANFVNPGVFGTPGDYKNYYEHKIVASQRATADEDEVALGQERAKELYEKSKSFILRRTNTLINKYLPQKHELVVFCKPTVEQNNLYSLITDYWFNRSLIDGNVIPLTVITALKKVCNHPYLFTSEKSNILDEVLPSVPTNLSAINTSYAYSSKVKVVQAIFQAIKRTNEKVVLVSYFTQTLDFLEKVCCTEGLQFCRLDGHTPAASRTKLVDRFNSKDNSFCRVFLLSAKAGGVGLNLVGASRLILFDSDWNPANDAQAMARIWRDGQKRSVFIYRLLTTGTIEEKIYQRQISKTGLSEAVVDANHISSLKLSTSELKDLFTLDSQTSSVTHDLMDCSCTGCGDIPYKNEENSASEDARDCQFDLKKKQPKQQISMNQLLSWQHYKQPICPDLMKELMIQQVQNHITFIFKNSVEK</sequence>
<dbReference type="SUPFAM" id="SSF52540">
    <property type="entry name" value="P-loop containing nucleoside triphosphate hydrolases"/>
    <property type="match status" value="2"/>
</dbReference>
<dbReference type="InterPro" id="IPR000330">
    <property type="entry name" value="SNF2_N"/>
</dbReference>
<dbReference type="PROSITE" id="PS51192">
    <property type="entry name" value="HELICASE_ATP_BIND_1"/>
    <property type="match status" value="1"/>
</dbReference>
<dbReference type="Gene3D" id="3.40.50.300">
    <property type="entry name" value="P-loop containing nucleotide triphosphate hydrolases"/>
    <property type="match status" value="1"/>
</dbReference>
<evidence type="ECO:0000256" key="6">
    <source>
        <dbReference type="ARBA" id="ARBA00023254"/>
    </source>
</evidence>
<keyword evidence="3" id="KW-0132">Cell division</keyword>
<dbReference type="InterPro" id="IPR050496">
    <property type="entry name" value="SNF2_RAD54_helicase_repair"/>
</dbReference>
<dbReference type="STRING" id="543379.A0A232EK12"/>
<evidence type="ECO:0000256" key="3">
    <source>
        <dbReference type="ARBA" id="ARBA00022618"/>
    </source>
</evidence>
<feature type="region of interest" description="Disordered" evidence="10">
    <location>
        <begin position="132"/>
        <end position="153"/>
    </location>
</feature>
<dbReference type="EMBL" id="NNAY01003898">
    <property type="protein sequence ID" value="OXU18693.1"/>
    <property type="molecule type" value="Genomic_DNA"/>
</dbReference>
<dbReference type="GO" id="GO:0016787">
    <property type="term" value="F:hydrolase activity"/>
    <property type="evidence" value="ECO:0007669"/>
    <property type="project" value="UniProtKB-KW"/>
</dbReference>
<reference evidence="13 14" key="1">
    <citation type="journal article" date="2017" name="Curr. Biol.">
        <title>The Evolution of Venom by Co-option of Single-Copy Genes.</title>
        <authorList>
            <person name="Martinson E.O."/>
            <person name="Mrinalini"/>
            <person name="Kelkar Y.D."/>
            <person name="Chang C.H."/>
            <person name="Werren J.H."/>
        </authorList>
    </citation>
    <scope>NUCLEOTIDE SEQUENCE [LARGE SCALE GENOMIC DNA]</scope>
    <source>
        <strain evidence="13 14">Alberta</strain>
        <tissue evidence="13">Whole body</tissue>
    </source>
</reference>
<evidence type="ECO:0000256" key="1">
    <source>
        <dbReference type="ARBA" id="ARBA00011467"/>
    </source>
</evidence>
<evidence type="ECO:0000259" key="11">
    <source>
        <dbReference type="PROSITE" id="PS51192"/>
    </source>
</evidence>
<keyword evidence="4" id="KW-0498">Mitosis</keyword>
<dbReference type="InterPro" id="IPR001650">
    <property type="entry name" value="Helicase_C-like"/>
</dbReference>
<dbReference type="Gene3D" id="3.40.50.10810">
    <property type="entry name" value="Tandem AAA-ATPase domain"/>
    <property type="match status" value="1"/>
</dbReference>
<comment type="caution">
    <text evidence="13">The sequence shown here is derived from an EMBL/GenBank/DDBJ whole genome shotgun (WGS) entry which is preliminary data.</text>
</comment>
<dbReference type="AlphaFoldDB" id="A0A232EK12"/>
<dbReference type="PROSITE" id="PS51194">
    <property type="entry name" value="HELICASE_CTER"/>
    <property type="match status" value="1"/>
</dbReference>
<feature type="domain" description="Helicase ATP-binding" evidence="11">
    <location>
        <begin position="325"/>
        <end position="491"/>
    </location>
</feature>
<organism evidence="13 14">
    <name type="scientific">Trichomalopsis sarcophagae</name>
    <dbReference type="NCBI Taxonomy" id="543379"/>
    <lineage>
        <taxon>Eukaryota</taxon>
        <taxon>Metazoa</taxon>
        <taxon>Ecdysozoa</taxon>
        <taxon>Arthropoda</taxon>
        <taxon>Hexapoda</taxon>
        <taxon>Insecta</taxon>
        <taxon>Pterygota</taxon>
        <taxon>Neoptera</taxon>
        <taxon>Endopterygota</taxon>
        <taxon>Hymenoptera</taxon>
        <taxon>Apocrita</taxon>
        <taxon>Proctotrupomorpha</taxon>
        <taxon>Chalcidoidea</taxon>
        <taxon>Pteromalidae</taxon>
        <taxon>Pteromalinae</taxon>
        <taxon>Trichomalopsis</taxon>
    </lineage>
</organism>
<dbReference type="GO" id="GO:0051301">
    <property type="term" value="P:cell division"/>
    <property type="evidence" value="ECO:0007669"/>
    <property type="project" value="UniProtKB-KW"/>
</dbReference>
<dbReference type="Pfam" id="PF00176">
    <property type="entry name" value="SNF2-rel_dom"/>
    <property type="match status" value="1"/>
</dbReference>
<keyword evidence="7" id="KW-0131">Cell cycle</keyword>
<dbReference type="GO" id="GO:0015616">
    <property type="term" value="F:DNA translocase activity"/>
    <property type="evidence" value="ECO:0007669"/>
    <property type="project" value="TreeGrafter"/>
</dbReference>
<dbReference type="CDD" id="cd18004">
    <property type="entry name" value="DEXHc_RAD54"/>
    <property type="match status" value="1"/>
</dbReference>
<dbReference type="Proteomes" id="UP000215335">
    <property type="component" value="Unassembled WGS sequence"/>
</dbReference>
<feature type="region of interest" description="Disordered" evidence="10">
    <location>
        <begin position="231"/>
        <end position="255"/>
    </location>
</feature>
<keyword evidence="6" id="KW-0469">Meiosis</keyword>
<dbReference type="Pfam" id="PF00271">
    <property type="entry name" value="Helicase_C"/>
    <property type="match status" value="1"/>
</dbReference>
<dbReference type="PANTHER" id="PTHR45629">
    <property type="entry name" value="SNF2/RAD54 FAMILY MEMBER"/>
    <property type="match status" value="1"/>
</dbReference>
<dbReference type="GO" id="GO:0007131">
    <property type="term" value="P:reciprocal meiotic recombination"/>
    <property type="evidence" value="ECO:0007669"/>
    <property type="project" value="TreeGrafter"/>
</dbReference>
<evidence type="ECO:0000256" key="7">
    <source>
        <dbReference type="ARBA" id="ARBA00023306"/>
    </source>
</evidence>
<feature type="domain" description="Helicase C-terminal" evidence="12">
    <location>
        <begin position="643"/>
        <end position="802"/>
    </location>
</feature>
<keyword evidence="5" id="KW-0378">Hydrolase</keyword>